<evidence type="ECO:0000256" key="3">
    <source>
        <dbReference type="ARBA" id="ARBA00022801"/>
    </source>
</evidence>
<feature type="chain" id="PRO_5046421649" evidence="6">
    <location>
        <begin position="24"/>
        <end position="557"/>
    </location>
</feature>
<name>A0ABR4YMF5_9BACT</name>
<dbReference type="InterPro" id="IPR041489">
    <property type="entry name" value="PDZ_6"/>
</dbReference>
<dbReference type="RefSeq" id="WP_035471094.1">
    <property type="nucleotide sequence ID" value="NZ_JRGF01000001.1"/>
</dbReference>
<keyword evidence="3 5" id="KW-0378">Hydrolase</keyword>
<dbReference type="NCBIfam" id="TIGR00225">
    <property type="entry name" value="prc"/>
    <property type="match status" value="1"/>
</dbReference>
<gene>
    <name evidence="8" type="ORF">LG35_00090</name>
</gene>
<dbReference type="CDD" id="cd07560">
    <property type="entry name" value="Peptidase_S41_CPP"/>
    <property type="match status" value="1"/>
</dbReference>
<keyword evidence="4 5" id="KW-0720">Serine protease</keyword>
<feature type="domain" description="PDZ" evidence="7">
    <location>
        <begin position="86"/>
        <end position="152"/>
    </location>
</feature>
<proteinExistence type="inferred from homology"/>
<reference evidence="8 9" key="1">
    <citation type="submission" date="2014-09" db="EMBL/GenBank/DDBJ databases">
        <title>Alistipes sp. 627, sp. nov., a novel member of the family Rikenellaceae isolated from human faeces.</title>
        <authorList>
            <person name="Shkoporov A.N."/>
            <person name="Chaplin A.V."/>
            <person name="Motuzova O.V."/>
            <person name="Kafarskaia L.I."/>
            <person name="Khokhlova E.V."/>
            <person name="Efimov B.A."/>
        </authorList>
    </citation>
    <scope>NUCLEOTIDE SEQUENCE [LARGE SCALE GENOMIC DNA]</scope>
    <source>
        <strain evidence="8 9">627</strain>
    </source>
</reference>
<dbReference type="PANTHER" id="PTHR32060">
    <property type="entry name" value="TAIL-SPECIFIC PROTEASE"/>
    <property type="match status" value="1"/>
</dbReference>
<dbReference type="InterPro" id="IPR029045">
    <property type="entry name" value="ClpP/crotonase-like_dom_sf"/>
</dbReference>
<comment type="similarity">
    <text evidence="1 5">Belongs to the peptidase S41A family.</text>
</comment>
<evidence type="ECO:0000313" key="9">
    <source>
        <dbReference type="Proteomes" id="UP000030889"/>
    </source>
</evidence>
<dbReference type="SUPFAM" id="SSF52096">
    <property type="entry name" value="ClpP/crotonase"/>
    <property type="match status" value="1"/>
</dbReference>
<accession>A0ABR4YMF5</accession>
<evidence type="ECO:0000256" key="6">
    <source>
        <dbReference type="SAM" id="SignalP"/>
    </source>
</evidence>
<comment type="caution">
    <text evidence="8">The sequence shown here is derived from an EMBL/GenBank/DDBJ whole genome shotgun (WGS) entry which is preliminary data.</text>
</comment>
<protein>
    <submittedName>
        <fullName evidence="8">Peptidase</fullName>
    </submittedName>
</protein>
<evidence type="ECO:0000313" key="8">
    <source>
        <dbReference type="EMBL" id="KHE42918.1"/>
    </source>
</evidence>
<keyword evidence="2 5" id="KW-0645">Protease</keyword>
<evidence type="ECO:0000256" key="1">
    <source>
        <dbReference type="ARBA" id="ARBA00009179"/>
    </source>
</evidence>
<evidence type="ECO:0000256" key="2">
    <source>
        <dbReference type="ARBA" id="ARBA00022670"/>
    </source>
</evidence>
<evidence type="ECO:0000256" key="5">
    <source>
        <dbReference type="RuleBase" id="RU004404"/>
    </source>
</evidence>
<dbReference type="Gene3D" id="3.90.226.10">
    <property type="entry name" value="2-enoyl-CoA Hydratase, Chain A, domain 1"/>
    <property type="match status" value="1"/>
</dbReference>
<dbReference type="Proteomes" id="UP000030889">
    <property type="component" value="Unassembled WGS sequence"/>
</dbReference>
<dbReference type="CDD" id="cd06782">
    <property type="entry name" value="cpPDZ_CPP-like"/>
    <property type="match status" value="1"/>
</dbReference>
<dbReference type="InterPro" id="IPR036034">
    <property type="entry name" value="PDZ_sf"/>
</dbReference>
<dbReference type="InterPro" id="IPR004447">
    <property type="entry name" value="Peptidase_S41A"/>
</dbReference>
<dbReference type="Pfam" id="PF17820">
    <property type="entry name" value="PDZ_6"/>
    <property type="match status" value="1"/>
</dbReference>
<keyword evidence="6" id="KW-0732">Signal</keyword>
<dbReference type="Pfam" id="PF03572">
    <property type="entry name" value="Peptidase_S41"/>
    <property type="match status" value="1"/>
</dbReference>
<dbReference type="Gene3D" id="2.30.42.10">
    <property type="match status" value="1"/>
</dbReference>
<keyword evidence="9" id="KW-1185">Reference proteome</keyword>
<dbReference type="EMBL" id="JRGF01000001">
    <property type="protein sequence ID" value="KHE42918.1"/>
    <property type="molecule type" value="Genomic_DNA"/>
</dbReference>
<dbReference type="PANTHER" id="PTHR32060:SF30">
    <property type="entry name" value="CARBOXY-TERMINAL PROCESSING PROTEASE CTPA"/>
    <property type="match status" value="1"/>
</dbReference>
<feature type="signal peptide" evidence="6">
    <location>
        <begin position="1"/>
        <end position="23"/>
    </location>
</feature>
<dbReference type="SMART" id="SM00245">
    <property type="entry name" value="TSPc"/>
    <property type="match status" value="1"/>
</dbReference>
<dbReference type="InterPro" id="IPR001478">
    <property type="entry name" value="PDZ"/>
</dbReference>
<evidence type="ECO:0000259" key="7">
    <source>
        <dbReference type="PROSITE" id="PS50106"/>
    </source>
</evidence>
<dbReference type="InterPro" id="IPR005151">
    <property type="entry name" value="Tail-specific_protease"/>
</dbReference>
<dbReference type="SUPFAM" id="SSF50156">
    <property type="entry name" value="PDZ domain-like"/>
    <property type="match status" value="1"/>
</dbReference>
<sequence>MGKGIKYGLCVLAGAVVLAVATAAVPPPDGFRMGRNMEVLVNMLRDISLFYVDDVDPDELLSDAAAGMTAGLDPYTVFISEEDMDTFQLLTTGRYGGVGSLIRKSGDGVVFAEPYKGSPADRAGIVVGDRILEIDGQDASAMTTEQVSSLMKGEPGTRLKMKVAKFYTGDTVQVELKREIINIPGIPYYGMLPDSVGYILNIDFTDEVSNDMRNAIMSLREQGAKALILDYRNNGGGIVQEAVKILSFFVPRGTEVVSLRGRNPEENAVFTTQQEPLDTEIPLVVLVNNGSASAAEIVAGALQDMDRAVLVGRRTFGKGLVQSTRPLGYNAYLKVTTAKYYLPSGRCIQAIDYASRAEDGTLSHIPDSLITEFRTAAGRRVYDGGGVMPDVRVPAEYVSRFAYVVYGKGYIHDFVDGFMRRNRDREIVPGSFALSDADYADFTAFMQDKDVEWESDTKRLLARLKESAEAERYMDSIGVYLEGIEANLDDDVRAGLQLYRQELTELIENEIVLRSAYNAGVVEHNMAKDPDVREALAVLNDPERYREILASKDTDRK</sequence>
<dbReference type="SMART" id="SM00228">
    <property type="entry name" value="PDZ"/>
    <property type="match status" value="1"/>
</dbReference>
<dbReference type="PROSITE" id="PS50106">
    <property type="entry name" value="PDZ"/>
    <property type="match status" value="1"/>
</dbReference>
<organism evidence="8 9">
    <name type="scientific">Alistipes inops</name>
    <dbReference type="NCBI Taxonomy" id="1501391"/>
    <lineage>
        <taxon>Bacteria</taxon>
        <taxon>Pseudomonadati</taxon>
        <taxon>Bacteroidota</taxon>
        <taxon>Bacteroidia</taxon>
        <taxon>Bacteroidales</taxon>
        <taxon>Rikenellaceae</taxon>
        <taxon>Alistipes</taxon>
    </lineage>
</organism>
<evidence type="ECO:0000256" key="4">
    <source>
        <dbReference type="ARBA" id="ARBA00022825"/>
    </source>
</evidence>
<dbReference type="Gene3D" id="3.30.750.44">
    <property type="match status" value="1"/>
</dbReference>